<dbReference type="SMART" id="SM00408">
    <property type="entry name" value="IGc2"/>
    <property type="match status" value="5"/>
</dbReference>
<dbReference type="InterPro" id="IPR050964">
    <property type="entry name" value="Striated_Muscle_Regulatory"/>
</dbReference>
<keyword evidence="17" id="KW-1185">Reference proteome</keyword>
<dbReference type="GO" id="GO:0005886">
    <property type="term" value="C:plasma membrane"/>
    <property type="evidence" value="ECO:0007669"/>
    <property type="project" value="UniProtKB-SubCell"/>
</dbReference>
<dbReference type="OMA" id="NLALMIT"/>
<dbReference type="Gene3D" id="2.60.40.10">
    <property type="entry name" value="Immunoglobulins"/>
    <property type="match status" value="7"/>
</dbReference>
<evidence type="ECO:0000259" key="14">
    <source>
        <dbReference type="PROSITE" id="PS50835"/>
    </source>
</evidence>
<dbReference type="PROSITE" id="PS50853">
    <property type="entry name" value="FN3"/>
    <property type="match status" value="2"/>
</dbReference>
<keyword evidence="4" id="KW-0732">Signal</keyword>
<dbReference type="PANTHER" id="PTHR13817">
    <property type="entry name" value="TITIN"/>
    <property type="match status" value="1"/>
</dbReference>
<dbReference type="CDD" id="cd00063">
    <property type="entry name" value="FN3"/>
    <property type="match status" value="2"/>
</dbReference>
<evidence type="ECO:0000256" key="8">
    <source>
        <dbReference type="ARBA" id="ARBA00023136"/>
    </source>
</evidence>
<dbReference type="SUPFAM" id="SSF48726">
    <property type="entry name" value="Immunoglobulin"/>
    <property type="match status" value="5"/>
</dbReference>
<dbReference type="PANTHER" id="PTHR13817:SF96">
    <property type="entry name" value="NEURAL CELL ADHESION MOLECULE 1"/>
    <property type="match status" value="1"/>
</dbReference>
<keyword evidence="6" id="KW-0130">Cell adhesion</keyword>
<evidence type="ECO:0000256" key="1">
    <source>
        <dbReference type="ARBA" id="ARBA00004251"/>
    </source>
</evidence>
<feature type="domain" description="Fibronectin type-III" evidence="15">
    <location>
        <begin position="574"/>
        <end position="669"/>
    </location>
</feature>
<dbReference type="InterPro" id="IPR013783">
    <property type="entry name" value="Ig-like_fold"/>
</dbReference>
<evidence type="ECO:0000256" key="13">
    <source>
        <dbReference type="SAM" id="Phobius"/>
    </source>
</evidence>
<keyword evidence="2" id="KW-1003">Cell membrane</keyword>
<sequence>SRQTRRLIHILFWEISVGESKFFICDVEGDAKEIDWYAPSGEKILPNRQDISLNTNEGNRSTITIYNAKLENAGIYKCVARDEEKEAEATVHVKIFQRITFESAPSPQEFNEGGNAVIVCNVVSSPPPTIIWRHKGSIIRAAKDVRFRYFENGHLQIRGIKKADEGMYNCEARVMARGEIDFRLIEVIVNVPPSIRARLTDVNATADIGSSALLACDADGFPHPVVTWSRNKVALETGDKYSLNEDGSELTIKDVKKVDEGHYICHAENKAGEATEEVSLNVFVHPRITYLNNQTASEFDEQATLTCEASGDPTPTISWKVGVIAISSLLQSLDRNIVVRSHARVSSLTLKNVQFTYAGQYLCTASNSIGQANQPVYLEVRYAPKILGAVAVYTWEGNPANISCEVDAHPGASVLWFKDGPQVSSANATNMRIYSTPTISYLEVTPDSQSDFGSYNCTATNAMGTESKEFLLVQAEVPSSPEIEQVQPFSSTAAVVFEEPDSIGGVPIVKYRVEWRIPGQDWTSKEYNPEGSSKFVITGLKPETTYEVKMSAINGKGEGESSAATTFKTEPVREPSAPKVVIKMHNRGNSLKVNWMKQDDGGSPIKHYLVRYKAVSSDWKPEIRLPHASEYVVLSGLEWNTEYEIHVLAENQQGKSAPGVLFFTTSSEPTTVPDATAGGSGLGTGAIVGILIVVFFLLLVGVDVTCYFLNKCGLLMCIAVNFCGKAGAGAKSKDMEEGKAAFTKDESKEPIVEVRTEEENTPNQGGGPAEPNETTPLTEPDLPPKTAQLPSPVRLKLTPDRMSGPWST</sequence>
<evidence type="ECO:0000256" key="5">
    <source>
        <dbReference type="ARBA" id="ARBA00022737"/>
    </source>
</evidence>
<dbReference type="FunFam" id="2.60.40.10:FF:000636">
    <property type="entry name" value="Neural cell adhesion molecule 2"/>
    <property type="match status" value="1"/>
</dbReference>
<reference evidence="16" key="2">
    <citation type="submission" date="2025-09" db="UniProtKB">
        <authorList>
            <consortium name="Ensembl"/>
        </authorList>
    </citation>
    <scope>IDENTIFICATION</scope>
</reference>
<dbReference type="FunFam" id="2.60.40.10:FF:001932">
    <property type="entry name" value="Neural cell adhesion molecule 1a"/>
    <property type="match status" value="1"/>
</dbReference>
<evidence type="ECO:0000313" key="17">
    <source>
        <dbReference type="Proteomes" id="UP000261620"/>
    </source>
</evidence>
<proteinExistence type="predicted"/>
<evidence type="ECO:0000256" key="12">
    <source>
        <dbReference type="SAM" id="MobiDB-lite"/>
    </source>
</evidence>
<dbReference type="InterPro" id="IPR013098">
    <property type="entry name" value="Ig_I-set"/>
</dbReference>
<dbReference type="STRING" id="94237.ENSMMOP00000019433"/>
<dbReference type="SUPFAM" id="SSF49265">
    <property type="entry name" value="Fibronectin type III"/>
    <property type="match status" value="1"/>
</dbReference>
<keyword evidence="5" id="KW-0677">Repeat</keyword>
<feature type="compositionally biased region" description="Basic and acidic residues" evidence="12">
    <location>
        <begin position="734"/>
        <end position="758"/>
    </location>
</feature>
<feature type="domain" description="Ig-like" evidence="14">
    <location>
        <begin position="384"/>
        <end position="473"/>
    </location>
</feature>
<dbReference type="SMART" id="SM00060">
    <property type="entry name" value="FN3"/>
    <property type="match status" value="2"/>
</dbReference>
<feature type="domain" description="Ig-like" evidence="14">
    <location>
        <begin position="97"/>
        <end position="181"/>
    </location>
</feature>
<dbReference type="PRINTS" id="PR01838">
    <property type="entry name" value="NCAMFAMILY"/>
</dbReference>
<keyword evidence="11" id="KW-0393">Immunoglobulin domain</keyword>
<comment type="subcellular location">
    <subcellularLocation>
        <location evidence="1">Cell membrane</location>
        <topology evidence="1">Single-pass type I membrane protein</topology>
    </subcellularLocation>
</comment>
<keyword evidence="8 13" id="KW-0472">Membrane</keyword>
<keyword evidence="3 13" id="KW-0812">Transmembrane</keyword>
<dbReference type="GO" id="GO:0007155">
    <property type="term" value="P:cell adhesion"/>
    <property type="evidence" value="ECO:0007669"/>
    <property type="project" value="UniProtKB-KW"/>
</dbReference>
<evidence type="ECO:0000256" key="6">
    <source>
        <dbReference type="ARBA" id="ARBA00022889"/>
    </source>
</evidence>
<dbReference type="Proteomes" id="UP000261620">
    <property type="component" value="Unplaced"/>
</dbReference>
<evidence type="ECO:0000256" key="2">
    <source>
        <dbReference type="ARBA" id="ARBA00022475"/>
    </source>
</evidence>
<dbReference type="FunFam" id="2.60.40.10:FF:000086">
    <property type="entry name" value="Neural cell adhesion molecule 1"/>
    <property type="match status" value="1"/>
</dbReference>
<dbReference type="Pfam" id="PF07679">
    <property type="entry name" value="I-set"/>
    <property type="match status" value="4"/>
</dbReference>
<evidence type="ECO:0000256" key="9">
    <source>
        <dbReference type="ARBA" id="ARBA00023157"/>
    </source>
</evidence>
<keyword evidence="9" id="KW-1015">Disulfide bond</keyword>
<feature type="domain" description="Fibronectin type-III" evidence="15">
    <location>
        <begin position="477"/>
        <end position="572"/>
    </location>
</feature>
<evidence type="ECO:0000256" key="7">
    <source>
        <dbReference type="ARBA" id="ARBA00022989"/>
    </source>
</evidence>
<dbReference type="InterPro" id="IPR003961">
    <property type="entry name" value="FN3_dom"/>
</dbReference>
<dbReference type="SMART" id="SM00409">
    <property type="entry name" value="IG"/>
    <property type="match status" value="5"/>
</dbReference>
<dbReference type="AlphaFoldDB" id="A0A3Q3WNK3"/>
<reference evidence="16" key="1">
    <citation type="submission" date="2025-08" db="UniProtKB">
        <authorList>
            <consortium name="Ensembl"/>
        </authorList>
    </citation>
    <scope>IDENTIFICATION</scope>
</reference>
<evidence type="ECO:0000313" key="16">
    <source>
        <dbReference type="Ensembl" id="ENSMMOP00000019433.1"/>
    </source>
</evidence>
<organism evidence="16 17">
    <name type="scientific">Mola mola</name>
    <name type="common">Ocean sunfish</name>
    <name type="synonym">Tetraodon mola</name>
    <dbReference type="NCBI Taxonomy" id="94237"/>
    <lineage>
        <taxon>Eukaryota</taxon>
        <taxon>Metazoa</taxon>
        <taxon>Chordata</taxon>
        <taxon>Craniata</taxon>
        <taxon>Vertebrata</taxon>
        <taxon>Euteleostomi</taxon>
        <taxon>Actinopterygii</taxon>
        <taxon>Neopterygii</taxon>
        <taxon>Teleostei</taxon>
        <taxon>Neoteleostei</taxon>
        <taxon>Acanthomorphata</taxon>
        <taxon>Eupercaria</taxon>
        <taxon>Tetraodontiformes</taxon>
        <taxon>Molidae</taxon>
        <taxon>Mola</taxon>
    </lineage>
</organism>
<keyword evidence="10" id="KW-0325">Glycoprotein</keyword>
<feature type="domain" description="Ig-like" evidence="14">
    <location>
        <begin position="286"/>
        <end position="379"/>
    </location>
</feature>
<dbReference type="InterPro" id="IPR003598">
    <property type="entry name" value="Ig_sub2"/>
</dbReference>
<dbReference type="InterPro" id="IPR036179">
    <property type="entry name" value="Ig-like_dom_sf"/>
</dbReference>
<feature type="compositionally biased region" description="Low complexity" evidence="12">
    <location>
        <begin position="769"/>
        <end position="780"/>
    </location>
</feature>
<dbReference type="Ensembl" id="ENSMMOT00000019759.1">
    <property type="protein sequence ID" value="ENSMMOP00000019433.1"/>
    <property type="gene ID" value="ENSMMOG00000014735.1"/>
</dbReference>
<evidence type="ECO:0000256" key="4">
    <source>
        <dbReference type="ARBA" id="ARBA00022729"/>
    </source>
</evidence>
<accession>A0A3Q3WNK3</accession>
<protein>
    <submittedName>
        <fullName evidence="16">Uncharacterized protein</fullName>
    </submittedName>
</protein>
<dbReference type="Pfam" id="PF00041">
    <property type="entry name" value="fn3"/>
    <property type="match status" value="2"/>
</dbReference>
<keyword evidence="7 13" id="KW-1133">Transmembrane helix</keyword>
<dbReference type="FunFam" id="2.60.40.10:FF:000173">
    <property type="entry name" value="Neural cell adhesion molecule 1"/>
    <property type="match status" value="1"/>
</dbReference>
<evidence type="ECO:0000259" key="15">
    <source>
        <dbReference type="PROSITE" id="PS50853"/>
    </source>
</evidence>
<dbReference type="InterPro" id="IPR003599">
    <property type="entry name" value="Ig_sub"/>
</dbReference>
<feature type="region of interest" description="Disordered" evidence="12">
    <location>
        <begin position="734"/>
        <end position="808"/>
    </location>
</feature>
<dbReference type="InterPro" id="IPR036116">
    <property type="entry name" value="FN3_sf"/>
</dbReference>
<feature type="domain" description="Ig-like" evidence="14">
    <location>
        <begin position="18"/>
        <end position="90"/>
    </location>
</feature>
<feature type="transmembrane region" description="Helical" evidence="13">
    <location>
        <begin position="686"/>
        <end position="709"/>
    </location>
</feature>
<evidence type="ECO:0000256" key="10">
    <source>
        <dbReference type="ARBA" id="ARBA00023180"/>
    </source>
</evidence>
<dbReference type="InterPro" id="IPR007110">
    <property type="entry name" value="Ig-like_dom"/>
</dbReference>
<name>A0A3Q3WNK3_MOLML</name>
<evidence type="ECO:0000256" key="11">
    <source>
        <dbReference type="ARBA" id="ARBA00023319"/>
    </source>
</evidence>
<evidence type="ECO:0000256" key="3">
    <source>
        <dbReference type="ARBA" id="ARBA00022692"/>
    </source>
</evidence>
<dbReference type="InterPro" id="IPR009138">
    <property type="entry name" value="Neural_cell_adh"/>
</dbReference>
<feature type="domain" description="Ig-like" evidence="14">
    <location>
        <begin position="193"/>
        <end position="281"/>
    </location>
</feature>
<dbReference type="PROSITE" id="PS50835">
    <property type="entry name" value="IG_LIKE"/>
    <property type="match status" value="5"/>
</dbReference>
<dbReference type="Pfam" id="PF13927">
    <property type="entry name" value="Ig_3"/>
    <property type="match status" value="1"/>
</dbReference>